<dbReference type="RefSeq" id="WP_094790025.1">
    <property type="nucleotide sequence ID" value="NZ_NDXW01000011.1"/>
</dbReference>
<evidence type="ECO:0000259" key="1">
    <source>
        <dbReference type="Pfam" id="PF13643"/>
    </source>
</evidence>
<sequence>MFKRETNHRVIAAHKKSWEDRPDYEYPEFQQQDYRAHGSKTYSILECLGCEDIIFCIETYHSEWDDSPNASNLYDYYPPLFSRQKPNWYERLPIEWQDILNEIYIAIFSDCRRIALMGTRTLLDMYILKQIGDVENTFFKKLNKLQENGHITESDKEVFKNSYRCRKCLST</sequence>
<dbReference type="InterPro" id="IPR025285">
    <property type="entry name" value="DUF4145"/>
</dbReference>
<accession>A0A4P9VDW7</accession>
<protein>
    <recommendedName>
        <fullName evidence="1">DUF4145 domain-containing protein</fullName>
    </recommendedName>
</protein>
<feature type="domain" description="DUF4145" evidence="1">
    <location>
        <begin position="101"/>
        <end position="160"/>
    </location>
</feature>
<evidence type="ECO:0000313" key="3">
    <source>
        <dbReference type="Proteomes" id="UP000257039"/>
    </source>
</evidence>
<dbReference type="EMBL" id="NDXW01000011">
    <property type="protein sequence ID" value="RDH41263.1"/>
    <property type="molecule type" value="Genomic_DNA"/>
</dbReference>
<dbReference type="Pfam" id="PF13643">
    <property type="entry name" value="DUF4145"/>
    <property type="match status" value="1"/>
</dbReference>
<evidence type="ECO:0000313" key="2">
    <source>
        <dbReference type="EMBL" id="RDH41263.1"/>
    </source>
</evidence>
<organism evidence="2 3">
    <name type="scientific">Zooshikella ganghwensis</name>
    <dbReference type="NCBI Taxonomy" id="202772"/>
    <lineage>
        <taxon>Bacteria</taxon>
        <taxon>Pseudomonadati</taxon>
        <taxon>Pseudomonadota</taxon>
        <taxon>Gammaproteobacteria</taxon>
        <taxon>Oceanospirillales</taxon>
        <taxon>Zooshikellaceae</taxon>
        <taxon>Zooshikella</taxon>
    </lineage>
</organism>
<keyword evidence="3" id="KW-1185">Reference proteome</keyword>
<gene>
    <name evidence="2" type="ORF">B9G39_29595</name>
</gene>
<name>A0A4P9VDW7_9GAMM</name>
<reference evidence="2 3" key="1">
    <citation type="submission" date="2017-04" db="EMBL/GenBank/DDBJ databases">
        <title>Draft genome sequence of Zooshikella ganghwensis VG4 isolated from Red Sea sediments.</title>
        <authorList>
            <person name="Rehman Z."/>
            <person name="Alam I."/>
            <person name="Kamau A."/>
            <person name="Bajic V."/>
            <person name="Leiknes T."/>
        </authorList>
    </citation>
    <scope>NUCLEOTIDE SEQUENCE [LARGE SCALE GENOMIC DNA]</scope>
    <source>
        <strain evidence="2 3">VG4</strain>
    </source>
</reference>
<dbReference type="AlphaFoldDB" id="A0A4P9VDW7"/>
<dbReference type="Proteomes" id="UP000257039">
    <property type="component" value="Unassembled WGS sequence"/>
</dbReference>
<proteinExistence type="predicted"/>
<comment type="caution">
    <text evidence="2">The sequence shown here is derived from an EMBL/GenBank/DDBJ whole genome shotgun (WGS) entry which is preliminary data.</text>
</comment>